<reference evidence="1 2" key="1">
    <citation type="submission" date="2016-11" db="EMBL/GenBank/DDBJ databases">
        <authorList>
            <person name="Jaros S."/>
            <person name="Januszkiewicz K."/>
            <person name="Wedrychowicz H."/>
        </authorList>
    </citation>
    <scope>NUCLEOTIDE SEQUENCE [LARGE SCALE GENOMIC DNA]</scope>
    <source>
        <strain evidence="1 2">DSM 26897</strain>
    </source>
</reference>
<evidence type="ECO:0000313" key="2">
    <source>
        <dbReference type="Proteomes" id="UP000184368"/>
    </source>
</evidence>
<organism evidence="1 2">
    <name type="scientific">Cnuella takakiae</name>
    <dbReference type="NCBI Taxonomy" id="1302690"/>
    <lineage>
        <taxon>Bacteria</taxon>
        <taxon>Pseudomonadati</taxon>
        <taxon>Bacteroidota</taxon>
        <taxon>Chitinophagia</taxon>
        <taxon>Chitinophagales</taxon>
        <taxon>Chitinophagaceae</taxon>
        <taxon>Cnuella</taxon>
    </lineage>
</organism>
<keyword evidence="2" id="KW-1185">Reference proteome</keyword>
<protein>
    <submittedName>
        <fullName evidence="1">Uncharacterized protein</fullName>
    </submittedName>
</protein>
<evidence type="ECO:0000313" key="1">
    <source>
        <dbReference type="EMBL" id="SHG12137.1"/>
    </source>
</evidence>
<dbReference type="Proteomes" id="UP000184368">
    <property type="component" value="Unassembled WGS sequence"/>
</dbReference>
<accession>A0A1M5H823</accession>
<sequence length="57" mass="6472">MAALMKPFVKSCLTDFGTTILFIRNATKTNFIKTKSAQRQSLAAILLTFQFTRLFII</sequence>
<gene>
    <name evidence="1" type="ORF">SAMN05444008_11871</name>
</gene>
<dbReference type="AlphaFoldDB" id="A0A1M5H823"/>
<dbReference type="EMBL" id="FQUO01000018">
    <property type="protein sequence ID" value="SHG12137.1"/>
    <property type="molecule type" value="Genomic_DNA"/>
</dbReference>
<proteinExistence type="predicted"/>
<name>A0A1M5H823_9BACT</name>